<feature type="compositionally biased region" description="Pro residues" evidence="2">
    <location>
        <begin position="302"/>
        <end position="313"/>
    </location>
</feature>
<gene>
    <name evidence="3" type="ORF">I5L79_17955</name>
</gene>
<accession>A0ABS0L5R5</accession>
<dbReference type="InterPro" id="IPR019734">
    <property type="entry name" value="TPR_rpt"/>
</dbReference>
<dbReference type="PROSITE" id="PS50005">
    <property type="entry name" value="TPR"/>
    <property type="match status" value="1"/>
</dbReference>
<comment type="caution">
    <text evidence="3">The sequence shown here is derived from an EMBL/GenBank/DDBJ whole genome shotgun (WGS) entry which is preliminary data.</text>
</comment>
<evidence type="ECO:0000256" key="1">
    <source>
        <dbReference type="PROSITE-ProRule" id="PRU00339"/>
    </source>
</evidence>
<keyword evidence="4" id="KW-1185">Reference proteome</keyword>
<dbReference type="Gene3D" id="1.25.40.10">
    <property type="entry name" value="Tetratricopeptide repeat domain"/>
    <property type="match status" value="1"/>
</dbReference>
<evidence type="ECO:0008006" key="5">
    <source>
        <dbReference type="Google" id="ProtNLM"/>
    </source>
</evidence>
<evidence type="ECO:0000313" key="4">
    <source>
        <dbReference type="Proteomes" id="UP000601099"/>
    </source>
</evidence>
<feature type="region of interest" description="Disordered" evidence="2">
    <location>
        <begin position="133"/>
        <end position="274"/>
    </location>
</feature>
<feature type="repeat" description="TPR" evidence="1">
    <location>
        <begin position="85"/>
        <end position="118"/>
    </location>
</feature>
<dbReference type="Proteomes" id="UP000601099">
    <property type="component" value="Unassembled WGS sequence"/>
</dbReference>
<feature type="region of interest" description="Disordered" evidence="2">
    <location>
        <begin position="294"/>
        <end position="313"/>
    </location>
</feature>
<dbReference type="InterPro" id="IPR011990">
    <property type="entry name" value="TPR-like_helical_dom_sf"/>
</dbReference>
<evidence type="ECO:0000313" key="3">
    <source>
        <dbReference type="EMBL" id="MBG8555439.1"/>
    </source>
</evidence>
<feature type="compositionally biased region" description="Polar residues" evidence="2">
    <location>
        <begin position="236"/>
        <end position="249"/>
    </location>
</feature>
<dbReference type="SUPFAM" id="SSF48452">
    <property type="entry name" value="TPR-like"/>
    <property type="match status" value="1"/>
</dbReference>
<protein>
    <recommendedName>
        <fullName evidence="5">Tetratricopeptide repeat protein</fullName>
    </recommendedName>
</protein>
<feature type="compositionally biased region" description="Polar residues" evidence="2">
    <location>
        <begin position="183"/>
        <end position="222"/>
    </location>
</feature>
<sequence length="313" mass="34108">MISTWGGLTGIRVRNEAVQAGTRAYRAHRYAAAVQHYQRALAAMRQPEEALELNLAHAAWQGNQPVLARAYYSRLLNSRNRPLRSVAQQQLGVLQARRGDYAQAARLLRQALLTNPRNATARYNYEAVMRYLARRPDPGTPPPGQPNGPDQVSNSDEQRPKPQAGDEQSGQRDNPARNDARQPPQSQPNAQGRSTPNQTGGAGNANPNSLNPGQGTEQQVAQGRQPGNVRGLGDPTTDQPTSTPNTASRQPGAENAAADATQLQTQRARLQQMQLTPAQAQQLLNALRASEQQYIQQLPRQGPKPAPSSKPAW</sequence>
<evidence type="ECO:0000256" key="2">
    <source>
        <dbReference type="SAM" id="MobiDB-lite"/>
    </source>
</evidence>
<reference evidence="3 4" key="1">
    <citation type="submission" date="2020-11" db="EMBL/GenBank/DDBJ databases">
        <title>Hymenobacter sp.</title>
        <authorList>
            <person name="Kim M.K."/>
        </authorList>
    </citation>
    <scope>NUCLEOTIDE SEQUENCE [LARGE SCALE GENOMIC DNA]</scope>
    <source>
        <strain evidence="3 4">BT594</strain>
    </source>
</reference>
<proteinExistence type="predicted"/>
<organism evidence="3 4">
    <name type="scientific">Hymenobacter guriensis</name>
    <dbReference type="NCBI Taxonomy" id="2793065"/>
    <lineage>
        <taxon>Bacteria</taxon>
        <taxon>Pseudomonadati</taxon>
        <taxon>Bacteroidota</taxon>
        <taxon>Cytophagia</taxon>
        <taxon>Cytophagales</taxon>
        <taxon>Hymenobacteraceae</taxon>
        <taxon>Hymenobacter</taxon>
    </lineage>
</organism>
<feature type="compositionally biased region" description="Low complexity" evidence="2">
    <location>
        <begin position="260"/>
        <end position="274"/>
    </location>
</feature>
<dbReference type="EMBL" id="JADWYK010000013">
    <property type="protein sequence ID" value="MBG8555439.1"/>
    <property type="molecule type" value="Genomic_DNA"/>
</dbReference>
<name>A0ABS0L5R5_9BACT</name>
<keyword evidence="1" id="KW-0802">TPR repeat</keyword>